<comment type="caution">
    <text evidence="2">The sequence shown here is derived from an EMBL/GenBank/DDBJ whole genome shotgun (WGS) entry which is preliminary data.</text>
</comment>
<accession>A0A9P3Q0E3</accession>
<keyword evidence="3" id="KW-1185">Reference proteome</keyword>
<sequence>MSRNLHWSWQYFFTDEKKPYRYRNNCSNKNAWCIACLDRHCTLTRESDVITAALDLGQARTPEEMEAQARLDSPPMASKPPRDPTHASTMS</sequence>
<protein>
    <submittedName>
        <fullName evidence="2">Uncharacterized protein</fullName>
    </submittedName>
</protein>
<dbReference type="AlphaFoldDB" id="A0A9P3Q0E3"/>
<evidence type="ECO:0000256" key="1">
    <source>
        <dbReference type="SAM" id="MobiDB-lite"/>
    </source>
</evidence>
<feature type="region of interest" description="Disordered" evidence="1">
    <location>
        <begin position="60"/>
        <end position="91"/>
    </location>
</feature>
<gene>
    <name evidence="2" type="ORF">LshimejAT787_2100880</name>
</gene>
<proteinExistence type="predicted"/>
<name>A0A9P3Q0E3_LYOSH</name>
<dbReference type="EMBL" id="BRPK01000021">
    <property type="protein sequence ID" value="GLB45328.1"/>
    <property type="molecule type" value="Genomic_DNA"/>
</dbReference>
<evidence type="ECO:0000313" key="3">
    <source>
        <dbReference type="Proteomes" id="UP001063166"/>
    </source>
</evidence>
<reference evidence="2" key="1">
    <citation type="submission" date="2022-07" db="EMBL/GenBank/DDBJ databases">
        <title>The genome of Lyophyllum shimeji provides insight into the initial evolution of ectomycorrhizal fungal genome.</title>
        <authorList>
            <person name="Kobayashi Y."/>
            <person name="Shibata T."/>
            <person name="Hirakawa H."/>
            <person name="Shigenobu S."/>
            <person name="Nishiyama T."/>
            <person name="Yamada A."/>
            <person name="Hasebe M."/>
            <person name="Kawaguchi M."/>
        </authorList>
    </citation>
    <scope>NUCLEOTIDE SEQUENCE</scope>
    <source>
        <strain evidence="2">AT787</strain>
    </source>
</reference>
<dbReference type="OrthoDB" id="3269546at2759"/>
<evidence type="ECO:0000313" key="2">
    <source>
        <dbReference type="EMBL" id="GLB45328.1"/>
    </source>
</evidence>
<organism evidence="2 3">
    <name type="scientific">Lyophyllum shimeji</name>
    <name type="common">Hon-shimeji</name>
    <name type="synonym">Tricholoma shimeji</name>
    <dbReference type="NCBI Taxonomy" id="47721"/>
    <lineage>
        <taxon>Eukaryota</taxon>
        <taxon>Fungi</taxon>
        <taxon>Dikarya</taxon>
        <taxon>Basidiomycota</taxon>
        <taxon>Agaricomycotina</taxon>
        <taxon>Agaricomycetes</taxon>
        <taxon>Agaricomycetidae</taxon>
        <taxon>Agaricales</taxon>
        <taxon>Tricholomatineae</taxon>
        <taxon>Lyophyllaceae</taxon>
        <taxon>Lyophyllum</taxon>
    </lineage>
</organism>
<dbReference type="Proteomes" id="UP001063166">
    <property type="component" value="Unassembled WGS sequence"/>
</dbReference>